<dbReference type="VEuPathDB" id="MicrosporidiaDB:THOM_2957"/>
<proteinExistence type="predicted"/>
<evidence type="ECO:0000313" key="1">
    <source>
        <dbReference type="EMBL" id="ELQ74129.1"/>
    </source>
</evidence>
<accession>L7JRS1</accession>
<dbReference type="Proteomes" id="UP000011185">
    <property type="component" value="Unassembled WGS sequence"/>
</dbReference>
<dbReference type="HOGENOM" id="CLU_3263275_0_0_1"/>
<sequence length="42" mass="4942">VYFANERPSSRIINHFITSCILKCIHDKKVDKSLNNERHGTR</sequence>
<feature type="non-terminal residue" evidence="1">
    <location>
        <position position="1"/>
    </location>
</feature>
<name>L7JRS1_TRAHO</name>
<protein>
    <submittedName>
        <fullName evidence="1">Uncharacterized protein</fullName>
    </submittedName>
</protein>
<gene>
    <name evidence="1" type="ORF">THOM_2957</name>
</gene>
<reference evidence="1 2" key="1">
    <citation type="journal article" date="2012" name="PLoS Pathog.">
        <title>The genome of the obligate intracellular parasite Trachipleistophora hominis: new insights into microsporidian genome dynamics and reductive evolution.</title>
        <authorList>
            <person name="Heinz E."/>
            <person name="Williams T.A."/>
            <person name="Nakjang S."/>
            <person name="Noel C.J."/>
            <person name="Swan D.C."/>
            <person name="Goldberg A.V."/>
            <person name="Harris S.R."/>
            <person name="Weinmaier T."/>
            <person name="Markert S."/>
            <person name="Becher D."/>
            <person name="Bernhardt J."/>
            <person name="Dagan T."/>
            <person name="Hacker C."/>
            <person name="Lucocq J.M."/>
            <person name="Schweder T."/>
            <person name="Rattei T."/>
            <person name="Hall N."/>
            <person name="Hirt R.P."/>
            <person name="Embley T.M."/>
        </authorList>
    </citation>
    <scope>NUCLEOTIDE SEQUENCE [LARGE SCALE GENOMIC DNA]</scope>
</reference>
<dbReference type="AlphaFoldDB" id="L7JRS1"/>
<evidence type="ECO:0000313" key="2">
    <source>
        <dbReference type="Proteomes" id="UP000011185"/>
    </source>
</evidence>
<organism evidence="1 2">
    <name type="scientific">Trachipleistophora hominis</name>
    <name type="common">Microsporidian parasite</name>
    <dbReference type="NCBI Taxonomy" id="72359"/>
    <lineage>
        <taxon>Eukaryota</taxon>
        <taxon>Fungi</taxon>
        <taxon>Fungi incertae sedis</taxon>
        <taxon>Microsporidia</taxon>
        <taxon>Pleistophoridae</taxon>
        <taxon>Trachipleistophora</taxon>
    </lineage>
</organism>
<keyword evidence="2" id="KW-1185">Reference proteome</keyword>
<dbReference type="InParanoid" id="L7JRS1"/>
<dbReference type="EMBL" id="JH994072">
    <property type="protein sequence ID" value="ELQ74129.1"/>
    <property type="molecule type" value="Genomic_DNA"/>
</dbReference>